<dbReference type="SUPFAM" id="SSF56801">
    <property type="entry name" value="Acetyl-CoA synthetase-like"/>
    <property type="match status" value="1"/>
</dbReference>
<dbReference type="Pfam" id="PF13193">
    <property type="entry name" value="AMP-binding_C"/>
    <property type="match status" value="1"/>
</dbReference>
<dbReference type="GO" id="GO:0031177">
    <property type="term" value="F:phosphopantetheine binding"/>
    <property type="evidence" value="ECO:0007669"/>
    <property type="project" value="TreeGrafter"/>
</dbReference>
<gene>
    <name evidence="3" type="ORF">bsdcttw_45870</name>
</gene>
<accession>A0A7M3SAC9</accession>
<dbReference type="InterPro" id="IPR025110">
    <property type="entry name" value="AMP-bd_C"/>
</dbReference>
<evidence type="ECO:0000313" key="4">
    <source>
        <dbReference type="Proteomes" id="UP000515703"/>
    </source>
</evidence>
<feature type="domain" description="AMP-binding enzyme C-terminal" evidence="2">
    <location>
        <begin position="422"/>
        <end position="490"/>
    </location>
</feature>
<feature type="domain" description="AMP-dependent synthetase/ligase" evidence="1">
    <location>
        <begin position="8"/>
        <end position="363"/>
    </location>
</feature>
<keyword evidence="4" id="KW-1185">Reference proteome</keyword>
<dbReference type="PANTHER" id="PTHR45527">
    <property type="entry name" value="NONRIBOSOMAL PEPTIDE SYNTHETASE"/>
    <property type="match status" value="1"/>
</dbReference>
<proteinExistence type="predicted"/>
<dbReference type="InterPro" id="IPR042099">
    <property type="entry name" value="ANL_N_sf"/>
</dbReference>
<dbReference type="AlphaFoldDB" id="A0A7M3SAC9"/>
<reference evidence="3 4" key="1">
    <citation type="submission" date="2020-08" db="EMBL/GenBank/DDBJ databases">
        <title>Draft genome sequencing of an Anaerocolumna strain isolated from anoxic soil subjected to BSD treatment.</title>
        <authorList>
            <person name="Uek A."/>
            <person name="Tonouchi A."/>
        </authorList>
    </citation>
    <scope>NUCLEOTIDE SEQUENCE [LARGE SCALE GENOMIC DNA]</scope>
    <source>
        <strain evidence="3 4">CTTW</strain>
    </source>
</reference>
<dbReference type="GO" id="GO:0005737">
    <property type="term" value="C:cytoplasm"/>
    <property type="evidence" value="ECO:0007669"/>
    <property type="project" value="TreeGrafter"/>
</dbReference>
<dbReference type="CDD" id="cd05930">
    <property type="entry name" value="A_NRPS"/>
    <property type="match status" value="1"/>
</dbReference>
<dbReference type="RefSeq" id="WP_185257096.1">
    <property type="nucleotide sequence ID" value="NZ_AP023368.1"/>
</dbReference>
<dbReference type="InterPro" id="IPR000873">
    <property type="entry name" value="AMP-dep_synth/lig_dom"/>
</dbReference>
<dbReference type="KEGG" id="acht:bsdcttw_45870"/>
<evidence type="ECO:0000313" key="3">
    <source>
        <dbReference type="EMBL" id="BCK01547.1"/>
    </source>
</evidence>
<reference evidence="3 4" key="2">
    <citation type="submission" date="2020-08" db="EMBL/GenBank/DDBJ databases">
        <authorList>
            <person name="Ueki A."/>
            <person name="Tonouchi A."/>
        </authorList>
    </citation>
    <scope>NUCLEOTIDE SEQUENCE [LARGE SCALE GENOMIC DNA]</scope>
    <source>
        <strain evidence="3 4">CTTW</strain>
    </source>
</reference>
<dbReference type="EMBL" id="AP023368">
    <property type="protein sequence ID" value="BCK01547.1"/>
    <property type="molecule type" value="Genomic_DNA"/>
</dbReference>
<dbReference type="GO" id="GO:0044550">
    <property type="term" value="P:secondary metabolite biosynthetic process"/>
    <property type="evidence" value="ECO:0007669"/>
    <property type="project" value="TreeGrafter"/>
</dbReference>
<dbReference type="PANTHER" id="PTHR45527:SF1">
    <property type="entry name" value="FATTY ACID SYNTHASE"/>
    <property type="match status" value="1"/>
</dbReference>
<sequence>MRNVLEYLEHSAREYPEKIVAEDINRLCSYRELLENAKHIGTSLAKIETPGKPIAVFMEKSVEALTAFMGIVYAGCFYILINPEQPVFRIQQILQVSGAECIITLNHTEEILLKAGFTGALNSYQELLKNDINEERLQQIRDQAQDIDPLYCNFTSGSTGVPKGVLVSHRSVIDFMEYFPSLFSISKEDIIGNQAPFDFDVSVKDIYSTLKVGATMVIIPKKYFSIPMQLLDYLCEKKVTTLIWAVSALCMITQLKGFTYKVPEAVNKVLFSGEAMPIKHLKLWQKYLPEASYVNLYGPTEITCNCTYYRITREFELEESLPIGRAFPNEKVFLLDEEDRQVTTPGQIGELCVSGTALALGYYNNAEQTRKAFVQNPLNPLFLETIYRTGDLAYCNEDGDFCFAGRKDFQIKHMGHRIELEEIELIMNSYPDIQRACCVFDTAKNRIAAFYVGGLEGKAIQQKMQESLPIYMIPTVFYSLPELPITANGKIDRKKLLAQCSVTSGKI</sequence>
<dbReference type="NCBIfam" id="TIGR01733">
    <property type="entry name" value="AA-adenyl-dom"/>
    <property type="match status" value="1"/>
</dbReference>
<dbReference type="InterPro" id="IPR010071">
    <property type="entry name" value="AA_adenyl_dom"/>
</dbReference>
<evidence type="ECO:0000259" key="1">
    <source>
        <dbReference type="Pfam" id="PF00501"/>
    </source>
</evidence>
<dbReference type="Proteomes" id="UP000515703">
    <property type="component" value="Chromosome"/>
</dbReference>
<organism evidence="3 4">
    <name type="scientific">Anaerocolumna chitinilytica</name>
    <dbReference type="NCBI Taxonomy" id="1727145"/>
    <lineage>
        <taxon>Bacteria</taxon>
        <taxon>Bacillati</taxon>
        <taxon>Bacillota</taxon>
        <taxon>Clostridia</taxon>
        <taxon>Lachnospirales</taxon>
        <taxon>Lachnospiraceae</taxon>
        <taxon>Anaerocolumna</taxon>
    </lineage>
</organism>
<dbReference type="InterPro" id="IPR045851">
    <property type="entry name" value="AMP-bd_C_sf"/>
</dbReference>
<dbReference type="Gene3D" id="3.40.50.12780">
    <property type="entry name" value="N-terminal domain of ligase-like"/>
    <property type="match status" value="1"/>
</dbReference>
<dbReference type="Gene3D" id="3.30.300.30">
    <property type="match status" value="1"/>
</dbReference>
<protein>
    <submittedName>
        <fullName evidence="3">Amino acid adenylation protein</fullName>
    </submittedName>
</protein>
<dbReference type="GO" id="GO:0043041">
    <property type="term" value="P:amino acid activation for nonribosomal peptide biosynthetic process"/>
    <property type="evidence" value="ECO:0007669"/>
    <property type="project" value="TreeGrafter"/>
</dbReference>
<evidence type="ECO:0000259" key="2">
    <source>
        <dbReference type="Pfam" id="PF13193"/>
    </source>
</evidence>
<name>A0A7M3SAC9_9FIRM</name>
<dbReference type="Pfam" id="PF00501">
    <property type="entry name" value="AMP-binding"/>
    <property type="match status" value="1"/>
</dbReference>